<accession>A0A9D4L9A9</accession>
<proteinExistence type="predicted"/>
<dbReference type="AlphaFoldDB" id="A0A9D4L9A9"/>
<dbReference type="Proteomes" id="UP000828390">
    <property type="component" value="Unassembled WGS sequence"/>
</dbReference>
<reference evidence="1" key="2">
    <citation type="submission" date="2020-11" db="EMBL/GenBank/DDBJ databases">
        <authorList>
            <person name="McCartney M.A."/>
            <person name="Auch B."/>
            <person name="Kono T."/>
            <person name="Mallez S."/>
            <person name="Becker A."/>
            <person name="Gohl D.M."/>
            <person name="Silverstein K.A.T."/>
            <person name="Koren S."/>
            <person name="Bechman K.B."/>
            <person name="Herman A."/>
            <person name="Abrahante J.E."/>
            <person name="Garbe J."/>
        </authorList>
    </citation>
    <scope>NUCLEOTIDE SEQUENCE</scope>
    <source>
        <strain evidence="1">Duluth1</strain>
        <tissue evidence="1">Whole animal</tissue>
    </source>
</reference>
<sequence>MANTPIGCKTAVGDTLLTCDIEWELIKVGNCASPLSADDHPVCGFTAKGLTADGLMKYGSWNNAYWSLYSNWTTENKNGTLMSANYRSALKILVTQFESHSSDDVYKVKFSPSLTGHDIWNGYMFPDIEVGVCIVTKTIMSNRAYP</sequence>
<protein>
    <submittedName>
        <fullName evidence="1">Uncharacterized protein</fullName>
    </submittedName>
</protein>
<evidence type="ECO:0000313" key="2">
    <source>
        <dbReference type="Proteomes" id="UP000828390"/>
    </source>
</evidence>
<evidence type="ECO:0000313" key="1">
    <source>
        <dbReference type="EMBL" id="KAH3853840.1"/>
    </source>
</evidence>
<organism evidence="1 2">
    <name type="scientific">Dreissena polymorpha</name>
    <name type="common">Zebra mussel</name>
    <name type="synonym">Mytilus polymorpha</name>
    <dbReference type="NCBI Taxonomy" id="45954"/>
    <lineage>
        <taxon>Eukaryota</taxon>
        <taxon>Metazoa</taxon>
        <taxon>Spiralia</taxon>
        <taxon>Lophotrochozoa</taxon>
        <taxon>Mollusca</taxon>
        <taxon>Bivalvia</taxon>
        <taxon>Autobranchia</taxon>
        <taxon>Heteroconchia</taxon>
        <taxon>Euheterodonta</taxon>
        <taxon>Imparidentia</taxon>
        <taxon>Neoheterodontei</taxon>
        <taxon>Myida</taxon>
        <taxon>Dreissenoidea</taxon>
        <taxon>Dreissenidae</taxon>
        <taxon>Dreissena</taxon>
    </lineage>
</organism>
<gene>
    <name evidence="1" type="ORF">DPMN_096375</name>
</gene>
<dbReference type="EMBL" id="JAIWYP010000003">
    <property type="protein sequence ID" value="KAH3853840.1"/>
    <property type="molecule type" value="Genomic_DNA"/>
</dbReference>
<reference evidence="1" key="1">
    <citation type="journal article" date="2019" name="bioRxiv">
        <title>The Genome of the Zebra Mussel, Dreissena polymorpha: A Resource for Invasive Species Research.</title>
        <authorList>
            <person name="McCartney M.A."/>
            <person name="Auch B."/>
            <person name="Kono T."/>
            <person name="Mallez S."/>
            <person name="Zhang Y."/>
            <person name="Obille A."/>
            <person name="Becker A."/>
            <person name="Abrahante J.E."/>
            <person name="Garbe J."/>
            <person name="Badalamenti J.P."/>
            <person name="Herman A."/>
            <person name="Mangelson H."/>
            <person name="Liachko I."/>
            <person name="Sullivan S."/>
            <person name="Sone E.D."/>
            <person name="Koren S."/>
            <person name="Silverstein K.A.T."/>
            <person name="Beckman K.B."/>
            <person name="Gohl D.M."/>
        </authorList>
    </citation>
    <scope>NUCLEOTIDE SEQUENCE</scope>
    <source>
        <strain evidence="1">Duluth1</strain>
        <tissue evidence="1">Whole animal</tissue>
    </source>
</reference>
<comment type="caution">
    <text evidence="1">The sequence shown here is derived from an EMBL/GenBank/DDBJ whole genome shotgun (WGS) entry which is preliminary data.</text>
</comment>
<keyword evidence="2" id="KW-1185">Reference proteome</keyword>
<name>A0A9D4L9A9_DREPO</name>